<keyword evidence="2 4" id="KW-0863">Zinc-finger</keyword>
<keyword evidence="5" id="KW-0472">Membrane</keyword>
<dbReference type="PANTHER" id="PTHR45931:SF3">
    <property type="entry name" value="RING ZINC FINGER-CONTAINING PROTEIN"/>
    <property type="match status" value="1"/>
</dbReference>
<dbReference type="GO" id="GO:0005634">
    <property type="term" value="C:nucleus"/>
    <property type="evidence" value="ECO:0007669"/>
    <property type="project" value="TreeGrafter"/>
</dbReference>
<keyword evidence="3" id="KW-0862">Zinc</keyword>
<dbReference type="PANTHER" id="PTHR45931">
    <property type="entry name" value="SI:CH211-59O9.10"/>
    <property type="match status" value="1"/>
</dbReference>
<dbReference type="Gene3D" id="3.30.40.10">
    <property type="entry name" value="Zinc/RING finger domain, C3HC4 (zinc finger)"/>
    <property type="match status" value="1"/>
</dbReference>
<dbReference type="AlphaFoldDB" id="A1Y009"/>
<keyword evidence="5" id="KW-1133">Transmembrane helix</keyword>
<evidence type="ECO:0000256" key="1">
    <source>
        <dbReference type="ARBA" id="ARBA00022723"/>
    </source>
</evidence>
<dbReference type="GO" id="GO:0008270">
    <property type="term" value="F:zinc ion binding"/>
    <property type="evidence" value="ECO:0007669"/>
    <property type="project" value="UniProtKB-KW"/>
</dbReference>
<name>A1Y009_SPIBA</name>
<evidence type="ECO:0000313" key="7">
    <source>
        <dbReference type="EMBL" id="ABI15594.1"/>
    </source>
</evidence>
<dbReference type="SUPFAM" id="SSF57850">
    <property type="entry name" value="RING/U-box"/>
    <property type="match status" value="1"/>
</dbReference>
<protein>
    <recommendedName>
        <fullName evidence="6">RING-type domain-containing protein</fullName>
    </recommendedName>
</protein>
<evidence type="ECO:0000256" key="2">
    <source>
        <dbReference type="ARBA" id="ARBA00022771"/>
    </source>
</evidence>
<keyword evidence="5" id="KW-0812">Transmembrane</keyword>
<accession>A1Y009</accession>
<dbReference type="InterPro" id="IPR051834">
    <property type="entry name" value="RING_finger_E3_ligase"/>
</dbReference>
<keyword evidence="1" id="KW-0479">Metal-binding</keyword>
<organism evidence="7">
    <name type="scientific">Spironucleus barkhanus</name>
    <dbReference type="NCBI Taxonomy" id="103874"/>
    <lineage>
        <taxon>Eukaryota</taxon>
        <taxon>Metamonada</taxon>
        <taxon>Diplomonadida</taxon>
        <taxon>Hexamitidae</taxon>
        <taxon>Hexamitinae</taxon>
        <taxon>Spironucleus</taxon>
    </lineage>
</organism>
<sequence length="416" mass="48868">MWSQQCFRTMICLLISLNIRQISNLQLRRCFQRNQIWQFIFIFYFQFFKHKRCLLTSLLLHPLYNIYLTVLVSLILQIIDIHFLLKYYYIYYTRLYNRSFNLVIVISDIIVQYLKMEQCSICFEALSSNISQLTCSHIFHKNCIQPWINENSSCPICRCPVSFNTLQVSYLRSFNHEVKQFKIFQHNYIIQTDSNLIINLNCHSFQVSMSSVFSINSSFAIISRGSTLEILTKDNTTIIACPSQLQFQQEVFDLQIKFLVLQELDFFAISAAKMFHCNYYGKILQVYNLNSAILSVKLPYILTVKELSTRHKNGFKFLFQNNCYIDFDYYGEYFVYLNNKYDVLLINNQKIIFQIHIPIVKAVYVGAEKCAVFTGINVILLSLEGLNLGQIICQDAQKQGDVLYVSNDNQISRLLI</sequence>
<evidence type="ECO:0000256" key="3">
    <source>
        <dbReference type="ARBA" id="ARBA00022833"/>
    </source>
</evidence>
<evidence type="ECO:0000256" key="5">
    <source>
        <dbReference type="SAM" id="Phobius"/>
    </source>
</evidence>
<dbReference type="GO" id="GO:0061630">
    <property type="term" value="F:ubiquitin protein ligase activity"/>
    <property type="evidence" value="ECO:0007669"/>
    <property type="project" value="TreeGrafter"/>
</dbReference>
<feature type="domain" description="RING-type" evidence="6">
    <location>
        <begin position="119"/>
        <end position="158"/>
    </location>
</feature>
<proteinExistence type="predicted"/>
<reference evidence="7" key="1">
    <citation type="journal article" date="2007" name="BMC Genomics">
        <title>A genomic survey of the fish parasite Spironucleus salmonicida indicates genomic plasticity among diplomonads and significant lateral gene transfer in eukaryote genome evolution.</title>
        <authorList>
            <person name="Andersson J.O."/>
            <person name="Sjogren A.M."/>
            <person name="Horner D.S."/>
            <person name="Murphy C.A."/>
            <person name="Dyal P.L."/>
            <person name="Svard S.G."/>
            <person name="Logsdon J.M.Jr."/>
            <person name="Ragan M.A."/>
            <person name="Hirt R.P."/>
            <person name="Roger A.J."/>
        </authorList>
    </citation>
    <scope>NUCLEOTIDE SEQUENCE</scope>
    <source>
        <strain evidence="7">ATCC 50380</strain>
    </source>
</reference>
<dbReference type="GO" id="GO:0006511">
    <property type="term" value="P:ubiquitin-dependent protein catabolic process"/>
    <property type="evidence" value="ECO:0007669"/>
    <property type="project" value="TreeGrafter"/>
</dbReference>
<dbReference type="EMBL" id="DQ812520">
    <property type="protein sequence ID" value="ABI15594.1"/>
    <property type="molecule type" value="Genomic_DNA"/>
</dbReference>
<dbReference type="InterPro" id="IPR013083">
    <property type="entry name" value="Znf_RING/FYVE/PHD"/>
</dbReference>
<evidence type="ECO:0000259" key="6">
    <source>
        <dbReference type="PROSITE" id="PS50089"/>
    </source>
</evidence>
<feature type="transmembrane region" description="Helical" evidence="5">
    <location>
        <begin position="64"/>
        <end position="83"/>
    </location>
</feature>
<dbReference type="PROSITE" id="PS50089">
    <property type="entry name" value="ZF_RING_2"/>
    <property type="match status" value="1"/>
</dbReference>
<dbReference type="CDD" id="cd16454">
    <property type="entry name" value="RING-H2_PA-TM-RING"/>
    <property type="match status" value="1"/>
</dbReference>
<dbReference type="InterPro" id="IPR001841">
    <property type="entry name" value="Znf_RING"/>
</dbReference>
<dbReference type="Pfam" id="PF13639">
    <property type="entry name" value="zf-RING_2"/>
    <property type="match status" value="1"/>
</dbReference>
<evidence type="ECO:0000256" key="4">
    <source>
        <dbReference type="PROSITE-ProRule" id="PRU00175"/>
    </source>
</evidence>
<dbReference type="SMART" id="SM00184">
    <property type="entry name" value="RING"/>
    <property type="match status" value="1"/>
</dbReference>